<name>J9GQ35_9ZZZZ</name>
<proteinExistence type="predicted"/>
<dbReference type="EMBL" id="AMCI01002679">
    <property type="protein sequence ID" value="EJX02115.1"/>
    <property type="molecule type" value="Genomic_DNA"/>
</dbReference>
<sequence>MKICRSVAWLRSVANVCLTSWIVSLLSLSRAFVTSVVSPVVLLTAAATTTSA</sequence>
<evidence type="ECO:0000313" key="1">
    <source>
        <dbReference type="EMBL" id="EJX02115.1"/>
    </source>
</evidence>
<gene>
    <name evidence="1" type="ORF">EVA_09781</name>
</gene>
<protein>
    <submittedName>
        <fullName evidence="1">Uncharacterized protein</fullName>
    </submittedName>
</protein>
<comment type="caution">
    <text evidence="1">The sequence shown here is derived from an EMBL/GenBank/DDBJ whole genome shotgun (WGS) entry which is preliminary data.</text>
</comment>
<accession>J9GQ35</accession>
<reference evidence="1" key="1">
    <citation type="journal article" date="2012" name="PLoS ONE">
        <title>Gene sets for utilization of primary and secondary nutrition supplies in the distal gut of endangered iberian lynx.</title>
        <authorList>
            <person name="Alcaide M."/>
            <person name="Messina E."/>
            <person name="Richter M."/>
            <person name="Bargiela R."/>
            <person name="Peplies J."/>
            <person name="Huws S.A."/>
            <person name="Newbold C.J."/>
            <person name="Golyshin P.N."/>
            <person name="Simon M.A."/>
            <person name="Lopez G."/>
            <person name="Yakimov M.M."/>
            <person name="Ferrer M."/>
        </authorList>
    </citation>
    <scope>NUCLEOTIDE SEQUENCE</scope>
</reference>
<dbReference type="AlphaFoldDB" id="J9GQ35"/>
<organism evidence="1">
    <name type="scientific">gut metagenome</name>
    <dbReference type="NCBI Taxonomy" id="749906"/>
    <lineage>
        <taxon>unclassified sequences</taxon>
        <taxon>metagenomes</taxon>
        <taxon>organismal metagenomes</taxon>
    </lineage>
</organism>